<proteinExistence type="predicted"/>
<evidence type="ECO:0000313" key="1">
    <source>
        <dbReference type="EMBL" id="KKM05966.1"/>
    </source>
</evidence>
<reference evidence="1" key="1">
    <citation type="journal article" date="2015" name="Nature">
        <title>Complex archaea that bridge the gap between prokaryotes and eukaryotes.</title>
        <authorList>
            <person name="Spang A."/>
            <person name="Saw J.H."/>
            <person name="Jorgensen S.L."/>
            <person name="Zaremba-Niedzwiedzka K."/>
            <person name="Martijn J."/>
            <person name="Lind A.E."/>
            <person name="van Eijk R."/>
            <person name="Schleper C."/>
            <person name="Guy L."/>
            <person name="Ettema T.J."/>
        </authorList>
    </citation>
    <scope>NUCLEOTIDE SEQUENCE</scope>
</reference>
<gene>
    <name evidence="1" type="ORF">LCGC14_1748810</name>
</gene>
<name>A0A0F9JJL6_9ZZZZ</name>
<accession>A0A0F9JJL6</accession>
<dbReference type="EMBL" id="LAZR01016101">
    <property type="protein sequence ID" value="KKM05966.1"/>
    <property type="molecule type" value="Genomic_DNA"/>
</dbReference>
<sequence>MNQRYAFPRVTTRGRYDQRTGKMKGKPRLTHDTKIDYFLYPKYKLDKITRGKEVVIFVHGMRNTRYGAIKGARLLRNKLRKLGYKYPVIAFSYDAEIREAYKLDKPHKTELYQKIIGT</sequence>
<organism evidence="1">
    <name type="scientific">marine sediment metagenome</name>
    <dbReference type="NCBI Taxonomy" id="412755"/>
    <lineage>
        <taxon>unclassified sequences</taxon>
        <taxon>metagenomes</taxon>
        <taxon>ecological metagenomes</taxon>
    </lineage>
</organism>
<comment type="caution">
    <text evidence="1">The sequence shown here is derived from an EMBL/GenBank/DDBJ whole genome shotgun (WGS) entry which is preliminary data.</text>
</comment>
<protein>
    <submittedName>
        <fullName evidence="1">Uncharacterized protein</fullName>
    </submittedName>
</protein>
<feature type="non-terminal residue" evidence="1">
    <location>
        <position position="118"/>
    </location>
</feature>
<dbReference type="AlphaFoldDB" id="A0A0F9JJL6"/>